<dbReference type="Pfam" id="PF12773">
    <property type="entry name" value="DZR"/>
    <property type="match status" value="1"/>
</dbReference>
<sequence length="264" mass="26869">MPFCPQCGVENPSSARFCDQCGALLVPVPAQGQATAPAIPIPPPAPAAPSSAQSGPTIVAGPNSCPQCGMTVIPGEAFCDNCGAALLGSPQAVPSAPAPSLPFGGVPAQAHYPPPQPIAPAAPRPAVAPTPPPRPAAPMPPPQPAAPMPPPPPPRLTLAPASLIVRSNGNRLALPAHNEAVIGRADPVSNFFPEVDLGPYDAVTNGVGRRHARLFVQSGQVCIEDLDSTNGTFRNGARLAPRQPIPLANGDELRLGKLILSIQL</sequence>
<dbReference type="Gene3D" id="2.60.200.20">
    <property type="match status" value="1"/>
</dbReference>
<evidence type="ECO:0000256" key="1">
    <source>
        <dbReference type="SAM" id="MobiDB-lite"/>
    </source>
</evidence>
<dbReference type="Proteomes" id="UP000220527">
    <property type="component" value="Unassembled WGS sequence"/>
</dbReference>
<dbReference type="PANTHER" id="PTHR23308">
    <property type="entry name" value="NUCLEAR INHIBITOR OF PROTEIN PHOSPHATASE-1"/>
    <property type="match status" value="1"/>
</dbReference>
<evidence type="ECO:0000313" key="4">
    <source>
        <dbReference type="Proteomes" id="UP000220527"/>
    </source>
</evidence>
<dbReference type="SMART" id="SM00240">
    <property type="entry name" value="FHA"/>
    <property type="match status" value="1"/>
</dbReference>
<dbReference type="Pfam" id="PF00498">
    <property type="entry name" value="FHA"/>
    <property type="match status" value="1"/>
</dbReference>
<organism evidence="3 4">
    <name type="scientific">Candidatus Viridilinea mediisalina</name>
    <dbReference type="NCBI Taxonomy" id="2024553"/>
    <lineage>
        <taxon>Bacteria</taxon>
        <taxon>Bacillati</taxon>
        <taxon>Chloroflexota</taxon>
        <taxon>Chloroflexia</taxon>
        <taxon>Chloroflexales</taxon>
        <taxon>Chloroflexineae</taxon>
        <taxon>Oscillochloridaceae</taxon>
        <taxon>Candidatus Viridilinea</taxon>
    </lineage>
</organism>
<dbReference type="AlphaFoldDB" id="A0A2A6RN19"/>
<dbReference type="RefSeq" id="WP_097642794.1">
    <property type="nucleotide sequence ID" value="NZ_NQWI01000011.1"/>
</dbReference>
<feature type="region of interest" description="Disordered" evidence="1">
    <location>
        <begin position="104"/>
        <end position="158"/>
    </location>
</feature>
<reference evidence="4" key="1">
    <citation type="submission" date="2017-08" db="EMBL/GenBank/DDBJ databases">
        <authorList>
            <person name="Grouzdev D.S."/>
            <person name="Gaisin V.A."/>
            <person name="Rysina M.S."/>
            <person name="Gorlenko V.M."/>
        </authorList>
    </citation>
    <scope>NUCLEOTIDE SEQUENCE [LARGE SCALE GENOMIC DNA]</scope>
    <source>
        <strain evidence="4">Kir15-3F</strain>
    </source>
</reference>
<dbReference type="OrthoDB" id="3078176at2"/>
<protein>
    <recommendedName>
        <fullName evidence="2">FHA domain-containing protein</fullName>
    </recommendedName>
</protein>
<dbReference type="InterPro" id="IPR025874">
    <property type="entry name" value="DZR"/>
</dbReference>
<keyword evidence="4" id="KW-1185">Reference proteome</keyword>
<dbReference type="PROSITE" id="PS50006">
    <property type="entry name" value="FHA_DOMAIN"/>
    <property type="match status" value="1"/>
</dbReference>
<evidence type="ECO:0000259" key="2">
    <source>
        <dbReference type="PROSITE" id="PS50006"/>
    </source>
</evidence>
<dbReference type="CDD" id="cd00060">
    <property type="entry name" value="FHA"/>
    <property type="match status" value="1"/>
</dbReference>
<comment type="caution">
    <text evidence="3">The sequence shown here is derived from an EMBL/GenBank/DDBJ whole genome shotgun (WGS) entry which is preliminary data.</text>
</comment>
<dbReference type="SUPFAM" id="SSF49879">
    <property type="entry name" value="SMAD/FHA domain"/>
    <property type="match status" value="1"/>
</dbReference>
<feature type="domain" description="FHA" evidence="2">
    <location>
        <begin position="180"/>
        <end position="239"/>
    </location>
</feature>
<proteinExistence type="predicted"/>
<feature type="compositionally biased region" description="Pro residues" evidence="1">
    <location>
        <begin position="112"/>
        <end position="155"/>
    </location>
</feature>
<dbReference type="InterPro" id="IPR000253">
    <property type="entry name" value="FHA_dom"/>
</dbReference>
<dbReference type="InterPro" id="IPR008984">
    <property type="entry name" value="SMAD_FHA_dom_sf"/>
</dbReference>
<name>A0A2A6RN19_9CHLR</name>
<dbReference type="EMBL" id="NQWI01000011">
    <property type="protein sequence ID" value="PDW04316.1"/>
    <property type="molecule type" value="Genomic_DNA"/>
</dbReference>
<accession>A0A2A6RN19</accession>
<dbReference type="InterPro" id="IPR050923">
    <property type="entry name" value="Cell_Proc_Reg/RNA_Proc"/>
</dbReference>
<evidence type="ECO:0000313" key="3">
    <source>
        <dbReference type="EMBL" id="PDW04316.1"/>
    </source>
</evidence>
<gene>
    <name evidence="3" type="ORF">CJ255_03930</name>
</gene>